<dbReference type="AlphaFoldDB" id="A0A521C7A2"/>
<dbReference type="Pfam" id="PF01124">
    <property type="entry name" value="MAPEG"/>
    <property type="match status" value="1"/>
</dbReference>
<dbReference type="OrthoDB" id="7743618at2"/>
<keyword evidence="2 5" id="KW-0812">Transmembrane</keyword>
<dbReference type="SUPFAM" id="SSF161084">
    <property type="entry name" value="MAPEG domain-like"/>
    <property type="match status" value="1"/>
</dbReference>
<dbReference type="RefSeq" id="WP_142635462.1">
    <property type="nucleotide sequence ID" value="NZ_CANLVA010000003.1"/>
</dbReference>
<protein>
    <submittedName>
        <fullName evidence="6">Uncharacterized conserved protein, MAPEG superfamily</fullName>
    </submittedName>
</protein>
<comment type="subcellular location">
    <subcellularLocation>
        <location evidence="1">Membrane</location>
    </subcellularLocation>
</comment>
<feature type="transmembrane region" description="Helical" evidence="5">
    <location>
        <begin position="111"/>
        <end position="128"/>
    </location>
</feature>
<dbReference type="InterPro" id="IPR001129">
    <property type="entry name" value="Membr-assoc_MAPEG"/>
</dbReference>
<keyword evidence="4 5" id="KW-0472">Membrane</keyword>
<dbReference type="Gene3D" id="1.20.120.550">
    <property type="entry name" value="Membrane associated eicosanoid/glutathione metabolism-like domain"/>
    <property type="match status" value="1"/>
</dbReference>
<reference evidence="6 7" key="1">
    <citation type="submission" date="2017-05" db="EMBL/GenBank/DDBJ databases">
        <authorList>
            <person name="Varghese N."/>
            <person name="Submissions S."/>
        </authorList>
    </citation>
    <scope>NUCLEOTIDE SEQUENCE [LARGE SCALE GENOMIC DNA]</scope>
    <source>
        <strain evidence="6 7">DSM 28009</strain>
    </source>
</reference>
<dbReference type="InterPro" id="IPR023352">
    <property type="entry name" value="MAPEG-like_dom_sf"/>
</dbReference>
<evidence type="ECO:0000256" key="4">
    <source>
        <dbReference type="ARBA" id="ARBA00023136"/>
    </source>
</evidence>
<organism evidence="6 7">
    <name type="scientific">Ruegeria faecimaris</name>
    <dbReference type="NCBI Taxonomy" id="686389"/>
    <lineage>
        <taxon>Bacteria</taxon>
        <taxon>Pseudomonadati</taxon>
        <taxon>Pseudomonadota</taxon>
        <taxon>Alphaproteobacteria</taxon>
        <taxon>Rhodobacterales</taxon>
        <taxon>Roseobacteraceae</taxon>
        <taxon>Ruegeria</taxon>
    </lineage>
</organism>
<dbReference type="Proteomes" id="UP000319555">
    <property type="component" value="Unassembled WGS sequence"/>
</dbReference>
<sequence>MTTELTVLSLAALLWVAQFVAYLISGHGKVDVLHALGPRDTPFDKPAAMGRLHRALSNHSEGLVLFSIASLVITTSGQSSAFTAACSWVYLIARASYVPAYAFGWTPWRTVIWMIGLLATTAMLLAAVF</sequence>
<evidence type="ECO:0000256" key="5">
    <source>
        <dbReference type="SAM" id="Phobius"/>
    </source>
</evidence>
<keyword evidence="7" id="KW-1185">Reference proteome</keyword>
<gene>
    <name evidence="6" type="ORF">SAMN06265380_102152</name>
</gene>
<dbReference type="GO" id="GO:0016020">
    <property type="term" value="C:membrane"/>
    <property type="evidence" value="ECO:0007669"/>
    <property type="project" value="UniProtKB-SubCell"/>
</dbReference>
<dbReference type="PANTHER" id="PTHR35371:SF1">
    <property type="entry name" value="BLR7753 PROTEIN"/>
    <property type="match status" value="1"/>
</dbReference>
<feature type="transmembrane region" description="Helical" evidence="5">
    <location>
        <begin position="63"/>
        <end position="91"/>
    </location>
</feature>
<evidence type="ECO:0000313" key="7">
    <source>
        <dbReference type="Proteomes" id="UP000319555"/>
    </source>
</evidence>
<keyword evidence="3 5" id="KW-1133">Transmembrane helix</keyword>
<dbReference type="EMBL" id="FXTE01000002">
    <property type="protein sequence ID" value="SMO54681.1"/>
    <property type="molecule type" value="Genomic_DNA"/>
</dbReference>
<dbReference type="PANTHER" id="PTHR35371">
    <property type="entry name" value="INNER MEMBRANE PROTEIN"/>
    <property type="match status" value="1"/>
</dbReference>
<evidence type="ECO:0000256" key="3">
    <source>
        <dbReference type="ARBA" id="ARBA00022989"/>
    </source>
</evidence>
<evidence type="ECO:0000256" key="1">
    <source>
        <dbReference type="ARBA" id="ARBA00004370"/>
    </source>
</evidence>
<name>A0A521C7A2_9RHOB</name>
<evidence type="ECO:0000256" key="2">
    <source>
        <dbReference type="ARBA" id="ARBA00022692"/>
    </source>
</evidence>
<accession>A0A521C7A2</accession>
<evidence type="ECO:0000313" key="6">
    <source>
        <dbReference type="EMBL" id="SMO54681.1"/>
    </source>
</evidence>
<feature type="transmembrane region" description="Helical" evidence="5">
    <location>
        <begin position="6"/>
        <end position="24"/>
    </location>
</feature>
<proteinExistence type="predicted"/>